<keyword evidence="16" id="KW-0675">Receptor</keyword>
<dbReference type="InterPro" id="IPR000531">
    <property type="entry name" value="Beta-barrel_TonB"/>
</dbReference>
<keyword evidence="2 11" id="KW-0813">Transport</keyword>
<evidence type="ECO:0000256" key="8">
    <source>
        <dbReference type="ARBA" id="ARBA00023077"/>
    </source>
</evidence>
<feature type="domain" description="TonB-dependent receptor plug" evidence="15">
    <location>
        <begin position="58"/>
        <end position="158"/>
    </location>
</feature>
<keyword evidence="4" id="KW-0410">Iron transport</keyword>
<dbReference type="EMBL" id="BLJN01000004">
    <property type="protein sequence ID" value="GFE82331.1"/>
    <property type="molecule type" value="Genomic_DNA"/>
</dbReference>
<dbReference type="PANTHER" id="PTHR32552:SF81">
    <property type="entry name" value="TONB-DEPENDENT OUTER MEMBRANE RECEPTOR"/>
    <property type="match status" value="1"/>
</dbReference>
<dbReference type="InterPro" id="IPR036942">
    <property type="entry name" value="Beta-barrel_TonB_sf"/>
</dbReference>
<feature type="signal peptide" evidence="13">
    <location>
        <begin position="1"/>
        <end position="24"/>
    </location>
</feature>
<evidence type="ECO:0000256" key="1">
    <source>
        <dbReference type="ARBA" id="ARBA00004571"/>
    </source>
</evidence>
<keyword evidence="10 11" id="KW-0998">Cell outer membrane</keyword>
<evidence type="ECO:0000256" key="13">
    <source>
        <dbReference type="SAM" id="SignalP"/>
    </source>
</evidence>
<dbReference type="Pfam" id="PF00593">
    <property type="entry name" value="TonB_dep_Rec_b-barrel"/>
    <property type="match status" value="1"/>
</dbReference>
<comment type="subcellular location">
    <subcellularLocation>
        <location evidence="1 11">Cell outer membrane</location>
        <topology evidence="1 11">Multi-pass membrane protein</topology>
    </subcellularLocation>
</comment>
<dbReference type="Pfam" id="PF07715">
    <property type="entry name" value="Plug"/>
    <property type="match status" value="1"/>
</dbReference>
<dbReference type="SUPFAM" id="SSF56935">
    <property type="entry name" value="Porins"/>
    <property type="match status" value="1"/>
</dbReference>
<evidence type="ECO:0000259" key="15">
    <source>
        <dbReference type="Pfam" id="PF07715"/>
    </source>
</evidence>
<name>A0A829YHN6_9GAMM</name>
<evidence type="ECO:0000259" key="14">
    <source>
        <dbReference type="Pfam" id="PF00593"/>
    </source>
</evidence>
<evidence type="ECO:0000256" key="2">
    <source>
        <dbReference type="ARBA" id="ARBA00022448"/>
    </source>
</evidence>
<proteinExistence type="inferred from homology"/>
<comment type="caution">
    <text evidence="16">The sequence shown here is derived from an EMBL/GenBank/DDBJ whole genome shotgun (WGS) entry which is preliminary data.</text>
</comment>
<dbReference type="PROSITE" id="PS52016">
    <property type="entry name" value="TONB_DEPENDENT_REC_3"/>
    <property type="match status" value="1"/>
</dbReference>
<keyword evidence="3 11" id="KW-1134">Transmembrane beta strand</keyword>
<gene>
    <name evidence="16" type="ORF">GCM10011487_43310</name>
</gene>
<keyword evidence="6" id="KW-0408">Iron</keyword>
<dbReference type="Gene3D" id="2.40.170.20">
    <property type="entry name" value="TonB-dependent receptor, beta-barrel domain"/>
    <property type="match status" value="2"/>
</dbReference>
<keyword evidence="5 11" id="KW-0812">Transmembrane</keyword>
<dbReference type="GO" id="GO:0009279">
    <property type="term" value="C:cell outer membrane"/>
    <property type="evidence" value="ECO:0007669"/>
    <property type="project" value="UniProtKB-SubCell"/>
</dbReference>
<keyword evidence="17" id="KW-1185">Reference proteome</keyword>
<evidence type="ECO:0000256" key="5">
    <source>
        <dbReference type="ARBA" id="ARBA00022692"/>
    </source>
</evidence>
<evidence type="ECO:0000256" key="9">
    <source>
        <dbReference type="ARBA" id="ARBA00023136"/>
    </source>
</evidence>
<evidence type="ECO:0000256" key="12">
    <source>
        <dbReference type="RuleBase" id="RU003357"/>
    </source>
</evidence>
<feature type="chain" id="PRO_5032721983" evidence="13">
    <location>
        <begin position="25"/>
        <end position="769"/>
    </location>
</feature>
<evidence type="ECO:0000256" key="3">
    <source>
        <dbReference type="ARBA" id="ARBA00022452"/>
    </source>
</evidence>
<organism evidence="16 17">
    <name type="scientific">Steroidobacter agaridevorans</name>
    <dbReference type="NCBI Taxonomy" id="2695856"/>
    <lineage>
        <taxon>Bacteria</taxon>
        <taxon>Pseudomonadati</taxon>
        <taxon>Pseudomonadota</taxon>
        <taxon>Gammaproteobacteria</taxon>
        <taxon>Steroidobacterales</taxon>
        <taxon>Steroidobacteraceae</taxon>
        <taxon>Steroidobacter</taxon>
    </lineage>
</organism>
<dbReference type="GO" id="GO:0006826">
    <property type="term" value="P:iron ion transport"/>
    <property type="evidence" value="ECO:0007669"/>
    <property type="project" value="UniProtKB-KW"/>
</dbReference>
<accession>A0A829YHN6</accession>
<evidence type="ECO:0000256" key="6">
    <source>
        <dbReference type="ARBA" id="ARBA00023004"/>
    </source>
</evidence>
<dbReference type="PANTHER" id="PTHR32552">
    <property type="entry name" value="FERRICHROME IRON RECEPTOR-RELATED"/>
    <property type="match status" value="1"/>
</dbReference>
<protein>
    <submittedName>
        <fullName evidence="16">TonB-dependent receptor</fullName>
    </submittedName>
</protein>
<sequence length="769" mass="84751">MLRMPRKSLSLCGLALLTASSGLAAAPQDTVAPVNDTAESGGSLEEVMVMARRREESLQEVPIAITAMGTEDLEMRGIDSTEGLNRMVPNVVIASTNFFGRQGGSFRMRGLPNVGVYVDGIASNSSAGTLMNIVEVDRVEVLRGPQGTLFGKNVIGGAIQYITKRPQDTFGARVKSTVGSYDRFDVSANVDLPLSETFLTKITAAKLSRDGFVPSTTVDKRFGSQNDTTGRLDLLWQPSDSFNWRFAAGYDDMRTNGNPSTVWALNPVCPGDPNPPANFPGGAPNFPCIYEAAGLPIDQEYVYGAREERKTASDYNGPELYTKVKSFSTEINYELNDTWALKGIGSRREIRTTAYADFDGTPYHIFDGANYSEPEETSAELQFLFSGDRFHGTNGLYYYNNETYGRRINWLANDLKREVDPARNALASAYVGGFFFAPVIDQLSYTKTEGWAVFAEWTYDVTDKFSITAGARYNEDEVTNAQYTPETPVSVACCSPVLSVETNGGPARPGTALGDKWTNIAPRLSFQYQWNDDIMTYLTYSEGFNQGGVNNVNGLAIGFDPETLKNYEVGLRSDLFERRLRFNASVFYGQYQDIQVSEEIIPRFPTTTNAGEAEVKGVEIEGVFLVSDNFSINYGAGWIDSEYTDLGTSTAIPLGARFPYAPEKSYSIGGQYDLALASGGLTFRADYGWQDEVDTAADIQKSVIPDYGLLSARIMYAAPNGKWDVSLFGSNLTNEYYRINGFYIPTDQMDNGTLGRPREWGLTFGFRFE</sequence>
<evidence type="ECO:0000313" key="16">
    <source>
        <dbReference type="EMBL" id="GFE82331.1"/>
    </source>
</evidence>
<evidence type="ECO:0000256" key="11">
    <source>
        <dbReference type="PROSITE-ProRule" id="PRU01360"/>
    </source>
</evidence>
<dbReference type="Proteomes" id="UP000445000">
    <property type="component" value="Unassembled WGS sequence"/>
</dbReference>
<feature type="domain" description="TonB-dependent receptor-like beta-barrel" evidence="14">
    <location>
        <begin position="315"/>
        <end position="732"/>
    </location>
</feature>
<keyword evidence="9 11" id="KW-0472">Membrane</keyword>
<evidence type="ECO:0000256" key="7">
    <source>
        <dbReference type="ARBA" id="ARBA00023065"/>
    </source>
</evidence>
<dbReference type="InterPro" id="IPR039426">
    <property type="entry name" value="TonB-dep_rcpt-like"/>
</dbReference>
<comment type="similarity">
    <text evidence="11 12">Belongs to the TonB-dependent receptor family.</text>
</comment>
<dbReference type="RefSeq" id="WP_161813983.1">
    <property type="nucleotide sequence ID" value="NZ_BLJN01000004.1"/>
</dbReference>
<keyword evidence="7" id="KW-0406">Ion transport</keyword>
<keyword evidence="8 12" id="KW-0798">TonB box</keyword>
<keyword evidence="13" id="KW-0732">Signal</keyword>
<evidence type="ECO:0000256" key="4">
    <source>
        <dbReference type="ARBA" id="ARBA00022496"/>
    </source>
</evidence>
<evidence type="ECO:0000313" key="17">
    <source>
        <dbReference type="Proteomes" id="UP000445000"/>
    </source>
</evidence>
<evidence type="ECO:0000256" key="10">
    <source>
        <dbReference type="ARBA" id="ARBA00023237"/>
    </source>
</evidence>
<reference evidence="17" key="1">
    <citation type="submission" date="2020-01" db="EMBL/GenBank/DDBJ databases">
        <title>'Steroidobacter agaridevorans' sp. nov., agar-degrading bacteria isolated from rhizosphere soils.</title>
        <authorList>
            <person name="Ikenaga M."/>
            <person name="Kataoka M."/>
            <person name="Murouchi A."/>
            <person name="Katsuragi S."/>
            <person name="Sakai M."/>
        </authorList>
    </citation>
    <scope>NUCLEOTIDE SEQUENCE [LARGE SCALE GENOMIC DNA]</scope>
    <source>
        <strain evidence="17">YU21-B</strain>
    </source>
</reference>
<dbReference type="AlphaFoldDB" id="A0A829YHN6"/>
<dbReference type="InterPro" id="IPR012910">
    <property type="entry name" value="Plug_dom"/>
</dbReference>
<dbReference type="CDD" id="cd01347">
    <property type="entry name" value="ligand_gated_channel"/>
    <property type="match status" value="1"/>
</dbReference>